<keyword evidence="2" id="KW-0812">Transmembrane</keyword>
<reference evidence="3" key="1">
    <citation type="submission" date="2020-12" db="EMBL/GenBank/DDBJ databases">
        <title>Metabolic potential, ecology and presence of endohyphal bacteria is reflected in genomic diversity of Mucoromycotina.</title>
        <authorList>
            <person name="Muszewska A."/>
            <person name="Okrasinska A."/>
            <person name="Steczkiewicz K."/>
            <person name="Drgas O."/>
            <person name="Orlowska M."/>
            <person name="Perlinska-Lenart U."/>
            <person name="Aleksandrzak-Piekarczyk T."/>
            <person name="Szatraj K."/>
            <person name="Zielenkiewicz U."/>
            <person name="Pilsyk S."/>
            <person name="Malc E."/>
            <person name="Mieczkowski P."/>
            <person name="Kruszewska J.S."/>
            <person name="Biernat P."/>
            <person name="Pawlowska J."/>
        </authorList>
    </citation>
    <scope>NUCLEOTIDE SEQUENCE</scope>
    <source>
        <strain evidence="3">WA0000017839</strain>
    </source>
</reference>
<dbReference type="EMBL" id="JAEPRD010000008">
    <property type="protein sequence ID" value="KAG2211647.1"/>
    <property type="molecule type" value="Genomic_DNA"/>
</dbReference>
<gene>
    <name evidence="3" type="ORF">INT47_008744</name>
</gene>
<sequence length="463" mass="52970">FEQLQKSRWIQIYFGLVILQTVLSVPILVKTLRNTEYINNHTEEILDKENKDALFGSYFDLKGHRVIYENVLFIAYETWRLWMLTDGIVHLNSLTILASAWFSVFSCAFNVMLIFESIKWLATDDNPLKKENLHFQIGLTVAFFVLSVPVILSAYKSSKIIGWQVYRKIGSSIDLQNMYHNVQRFALVLKVDIFFQVMLLIGVAIITGHLIFCILALVLAVLIAVGLFISRIAITRESRWLMYMFLSLQLALLACNIYCIIGLFDYDDLWNIGIIYSFASIFSVVATMCLAIRCQLNFGQGLKPFVKWYPFQKKKRSDDDGLNGTEVGLINKAPPIEDDDDDSQYRKESEDSEGRFYANKIGPTSLERVDNLPYQVKVDRYLGNNKVNTIEIKDPKKPKPIVPRVAMQAINTNSLDSNRIIVSPVKPFMSDSDISERPPSYTTETLTTTITTTISLPQSEKWL</sequence>
<evidence type="ECO:0000256" key="1">
    <source>
        <dbReference type="SAM" id="MobiDB-lite"/>
    </source>
</evidence>
<proteinExistence type="predicted"/>
<organism evidence="3 4">
    <name type="scientific">Mucor saturninus</name>
    <dbReference type="NCBI Taxonomy" id="64648"/>
    <lineage>
        <taxon>Eukaryota</taxon>
        <taxon>Fungi</taxon>
        <taxon>Fungi incertae sedis</taxon>
        <taxon>Mucoromycota</taxon>
        <taxon>Mucoromycotina</taxon>
        <taxon>Mucoromycetes</taxon>
        <taxon>Mucorales</taxon>
        <taxon>Mucorineae</taxon>
        <taxon>Mucoraceae</taxon>
        <taxon>Mucor</taxon>
    </lineage>
</organism>
<comment type="caution">
    <text evidence="3">The sequence shown here is derived from an EMBL/GenBank/DDBJ whole genome shotgun (WGS) entry which is preliminary data.</text>
</comment>
<dbReference type="OrthoDB" id="2448307at2759"/>
<accession>A0A8H7RJZ4</accession>
<feature type="region of interest" description="Disordered" evidence="1">
    <location>
        <begin position="315"/>
        <end position="354"/>
    </location>
</feature>
<feature type="transmembrane region" description="Helical" evidence="2">
    <location>
        <begin position="185"/>
        <end position="203"/>
    </location>
</feature>
<evidence type="ECO:0000313" key="3">
    <source>
        <dbReference type="EMBL" id="KAG2211647.1"/>
    </source>
</evidence>
<name>A0A8H7RJZ4_9FUNG</name>
<feature type="transmembrane region" description="Helical" evidence="2">
    <location>
        <begin position="270"/>
        <end position="292"/>
    </location>
</feature>
<keyword evidence="4" id="KW-1185">Reference proteome</keyword>
<dbReference type="AlphaFoldDB" id="A0A8H7RJZ4"/>
<feature type="transmembrane region" description="Helical" evidence="2">
    <location>
        <begin position="89"/>
        <end position="115"/>
    </location>
</feature>
<evidence type="ECO:0000256" key="2">
    <source>
        <dbReference type="SAM" id="Phobius"/>
    </source>
</evidence>
<protein>
    <submittedName>
        <fullName evidence="3">Uncharacterized protein</fullName>
    </submittedName>
</protein>
<feature type="transmembrane region" description="Helical" evidence="2">
    <location>
        <begin position="12"/>
        <end position="29"/>
    </location>
</feature>
<dbReference type="PANTHER" id="PTHR34391">
    <property type="entry name" value="UPF0658 GOLGI APPARATUS MEMBRANE PROTEIN C1952.10C-RELATED"/>
    <property type="match status" value="1"/>
</dbReference>
<keyword evidence="2" id="KW-1133">Transmembrane helix</keyword>
<dbReference type="Proteomes" id="UP000603453">
    <property type="component" value="Unassembled WGS sequence"/>
</dbReference>
<dbReference type="GO" id="GO:0005794">
    <property type="term" value="C:Golgi apparatus"/>
    <property type="evidence" value="ECO:0007669"/>
    <property type="project" value="TreeGrafter"/>
</dbReference>
<feature type="transmembrane region" description="Helical" evidence="2">
    <location>
        <begin position="241"/>
        <end position="264"/>
    </location>
</feature>
<feature type="transmembrane region" description="Helical" evidence="2">
    <location>
        <begin position="209"/>
        <end position="229"/>
    </location>
</feature>
<feature type="non-terminal residue" evidence="3">
    <location>
        <position position="1"/>
    </location>
</feature>
<feature type="transmembrane region" description="Helical" evidence="2">
    <location>
        <begin position="135"/>
        <end position="155"/>
    </location>
</feature>
<evidence type="ECO:0000313" key="4">
    <source>
        <dbReference type="Proteomes" id="UP000603453"/>
    </source>
</evidence>
<dbReference type="PANTHER" id="PTHR34391:SF1">
    <property type="entry name" value="UPF0658 GOLGI APPARATUS MEMBRANE PROTEIN C1952.10C-RELATED"/>
    <property type="match status" value="1"/>
</dbReference>
<dbReference type="InterPro" id="IPR040410">
    <property type="entry name" value="UPF0658_Golgi"/>
</dbReference>
<feature type="compositionally biased region" description="Basic and acidic residues" evidence="1">
    <location>
        <begin position="343"/>
        <end position="354"/>
    </location>
</feature>
<keyword evidence="2" id="KW-0472">Membrane</keyword>